<protein>
    <submittedName>
        <fullName evidence="2">Uncharacterized protein</fullName>
    </submittedName>
</protein>
<reference evidence="2 3" key="1">
    <citation type="submission" date="2024-09" db="EMBL/GenBank/DDBJ databases">
        <title>Floridaenema gen nov. (Aerosakkonemataceae, Aerosakkonematales ord. nov., Cyanobacteria) from benthic tropical and subtropical fresh waters, with the description of four new species.</title>
        <authorList>
            <person name="Moretto J.A."/>
            <person name="Berthold D.E."/>
            <person name="Lefler F.W."/>
            <person name="Huang I.-S."/>
            <person name="Laughinghouse H. IV."/>
        </authorList>
    </citation>
    <scope>NUCLEOTIDE SEQUENCE [LARGE SCALE GENOMIC DNA]</scope>
    <source>
        <strain evidence="2 3">BLCC-F167</strain>
    </source>
</reference>
<accession>A0ABV4WDC8</accession>
<gene>
    <name evidence="2" type="ORF">ACE1CA_00925</name>
</gene>
<dbReference type="RefSeq" id="WP_413275543.1">
    <property type="nucleotide sequence ID" value="NZ_JBHFNT010000013.1"/>
</dbReference>
<evidence type="ECO:0000256" key="1">
    <source>
        <dbReference type="SAM" id="MobiDB-lite"/>
    </source>
</evidence>
<comment type="caution">
    <text evidence="2">The sequence shown here is derived from an EMBL/GenBank/DDBJ whole genome shotgun (WGS) entry which is preliminary data.</text>
</comment>
<organism evidence="2 3">
    <name type="scientific">Floridaenema evergladense BLCC-F167</name>
    <dbReference type="NCBI Taxonomy" id="3153639"/>
    <lineage>
        <taxon>Bacteria</taxon>
        <taxon>Bacillati</taxon>
        <taxon>Cyanobacteriota</taxon>
        <taxon>Cyanophyceae</taxon>
        <taxon>Oscillatoriophycideae</taxon>
        <taxon>Aerosakkonematales</taxon>
        <taxon>Aerosakkonemataceae</taxon>
        <taxon>Floridanema</taxon>
        <taxon>Floridanema evergladense</taxon>
    </lineage>
</organism>
<sequence length="131" mass="15149">MKENLFKKAIASRKLTEEEPEPVQKVETSQSMPALPKVKEPKVDPVAPQAEPKKRGRPATGKRSDEAWIGRTYYVKRETDLDVEEMLLQLRRQGIEVDKSELVDLLLAAWVKWQKGDNIERQISEITPRRK</sequence>
<name>A0ABV4WDC8_9CYAN</name>
<feature type="region of interest" description="Disordered" evidence="1">
    <location>
        <begin position="1"/>
        <end position="64"/>
    </location>
</feature>
<dbReference type="Proteomes" id="UP001576780">
    <property type="component" value="Unassembled WGS sequence"/>
</dbReference>
<evidence type="ECO:0000313" key="2">
    <source>
        <dbReference type="EMBL" id="MFB2833075.1"/>
    </source>
</evidence>
<dbReference type="EMBL" id="JBHFNT010000013">
    <property type="protein sequence ID" value="MFB2833075.1"/>
    <property type="molecule type" value="Genomic_DNA"/>
</dbReference>
<evidence type="ECO:0000313" key="3">
    <source>
        <dbReference type="Proteomes" id="UP001576780"/>
    </source>
</evidence>
<proteinExistence type="predicted"/>
<keyword evidence="3" id="KW-1185">Reference proteome</keyword>